<dbReference type="AlphaFoldDB" id="A0AA41RUM9"/>
<proteinExistence type="inferred from homology"/>
<dbReference type="EMBL" id="JAJJMA010037863">
    <property type="protein sequence ID" value="MCL7024751.1"/>
    <property type="molecule type" value="Genomic_DNA"/>
</dbReference>
<dbReference type="PANTHER" id="PTHR35357:SF17">
    <property type="entry name" value="PECTINESTERASE INHIBITOR 12"/>
    <property type="match status" value="1"/>
</dbReference>
<dbReference type="Proteomes" id="UP001177140">
    <property type="component" value="Unassembled WGS sequence"/>
</dbReference>
<evidence type="ECO:0000259" key="4">
    <source>
        <dbReference type="Pfam" id="PF04043"/>
    </source>
</evidence>
<keyword evidence="1" id="KW-0732">Signal</keyword>
<protein>
    <recommendedName>
        <fullName evidence="4">Pectinesterase inhibitor domain-containing protein</fullName>
    </recommendedName>
</protein>
<accession>A0AA41RUM9</accession>
<dbReference type="InterPro" id="IPR035513">
    <property type="entry name" value="Invertase/methylesterase_inhib"/>
</dbReference>
<keyword evidence="6" id="KW-1185">Reference proteome</keyword>
<gene>
    <name evidence="5" type="ORF">MKW94_004608</name>
</gene>
<dbReference type="GO" id="GO:0004857">
    <property type="term" value="F:enzyme inhibitor activity"/>
    <property type="evidence" value="ECO:0007669"/>
    <property type="project" value="InterPro"/>
</dbReference>
<evidence type="ECO:0000313" key="5">
    <source>
        <dbReference type="EMBL" id="MCL7024751.1"/>
    </source>
</evidence>
<evidence type="ECO:0000313" key="6">
    <source>
        <dbReference type="Proteomes" id="UP001177140"/>
    </source>
</evidence>
<evidence type="ECO:0000256" key="1">
    <source>
        <dbReference type="ARBA" id="ARBA00022729"/>
    </source>
</evidence>
<dbReference type="PANTHER" id="PTHR35357">
    <property type="entry name" value="OS02G0537100 PROTEIN"/>
    <property type="match status" value="1"/>
</dbReference>
<evidence type="ECO:0000256" key="2">
    <source>
        <dbReference type="ARBA" id="ARBA00023157"/>
    </source>
</evidence>
<dbReference type="InterPro" id="IPR006501">
    <property type="entry name" value="Pectinesterase_inhib_dom"/>
</dbReference>
<organism evidence="5 6">
    <name type="scientific">Papaver nudicaule</name>
    <name type="common">Iceland poppy</name>
    <dbReference type="NCBI Taxonomy" id="74823"/>
    <lineage>
        <taxon>Eukaryota</taxon>
        <taxon>Viridiplantae</taxon>
        <taxon>Streptophyta</taxon>
        <taxon>Embryophyta</taxon>
        <taxon>Tracheophyta</taxon>
        <taxon>Spermatophyta</taxon>
        <taxon>Magnoliopsida</taxon>
        <taxon>Ranunculales</taxon>
        <taxon>Papaveraceae</taxon>
        <taxon>Papaveroideae</taxon>
        <taxon>Papaver</taxon>
    </lineage>
</organism>
<feature type="domain" description="Pectinesterase inhibitor" evidence="4">
    <location>
        <begin position="13"/>
        <end position="94"/>
    </location>
</feature>
<evidence type="ECO:0000256" key="3">
    <source>
        <dbReference type="ARBA" id="ARBA00038471"/>
    </source>
</evidence>
<dbReference type="NCBIfam" id="TIGR01614">
    <property type="entry name" value="PME_inhib"/>
    <property type="match status" value="1"/>
</dbReference>
<keyword evidence="2" id="KW-1015">Disulfide bond</keyword>
<name>A0AA41RUM9_PAPNU</name>
<sequence>MKDGKEAPVAKPYISYCLDQYSEAITAVQKAITSYKTRDYSGANTQMTAAMDASYWCEHSFHDLLVLEEDYVMTSPLTKQNDDFFRLSGISLAITNMVITNTVK</sequence>
<comment type="caution">
    <text evidence="5">The sequence shown here is derived from an EMBL/GenBank/DDBJ whole genome shotgun (WGS) entry which is preliminary data.</text>
</comment>
<reference evidence="5" key="1">
    <citation type="submission" date="2022-03" db="EMBL/GenBank/DDBJ databases">
        <title>A functionally conserved STORR gene fusion in Papaver species that diverged 16.8 million years ago.</title>
        <authorList>
            <person name="Catania T."/>
        </authorList>
    </citation>
    <scope>NUCLEOTIDE SEQUENCE</scope>
    <source>
        <strain evidence="5">S-191538</strain>
    </source>
</reference>
<dbReference type="Pfam" id="PF04043">
    <property type="entry name" value="PMEI"/>
    <property type="match status" value="1"/>
</dbReference>
<dbReference type="SUPFAM" id="SSF101148">
    <property type="entry name" value="Plant invertase/pectin methylesterase inhibitor"/>
    <property type="match status" value="1"/>
</dbReference>
<comment type="similarity">
    <text evidence="3">Belongs to the PMEI family.</text>
</comment>
<dbReference type="Gene3D" id="1.20.140.40">
    <property type="entry name" value="Invertase/pectin methylesterase inhibitor family protein"/>
    <property type="match status" value="1"/>
</dbReference>